<dbReference type="InterPro" id="IPR008567">
    <property type="entry name" value="BKACE"/>
</dbReference>
<dbReference type="KEGG" id="naci:NUH88_02650"/>
<keyword evidence="4" id="KW-0862">Zinc</keyword>
<dbReference type="Proteomes" id="UP001060336">
    <property type="component" value="Chromosome"/>
</dbReference>
<reference evidence="5" key="1">
    <citation type="submission" date="2022-08" db="EMBL/GenBank/DDBJ databases">
        <title>Nisaea acidiphila sp. nov., isolated from a marine algal debris and emended description of the genus Nisaea Urios et al. 2008.</title>
        <authorList>
            <person name="Kwon K."/>
        </authorList>
    </citation>
    <scope>NUCLEOTIDE SEQUENCE</scope>
    <source>
        <strain evidence="5">MEBiC11861</strain>
    </source>
</reference>
<accession>A0A9J7ATE0</accession>
<dbReference type="EMBL" id="CP102480">
    <property type="protein sequence ID" value="UUX50600.1"/>
    <property type="molecule type" value="Genomic_DNA"/>
</dbReference>
<comment type="cofactor">
    <cofactor evidence="1">
        <name>Zn(2+)</name>
        <dbReference type="ChEBI" id="CHEBI:29105"/>
    </cofactor>
</comment>
<name>A0A9J7ATE0_9PROT</name>
<dbReference type="PANTHER" id="PTHR37418:SF2">
    <property type="entry name" value="3-KETO-5-AMINOHEXANOATE CLEAVAGE ENZYME"/>
    <property type="match status" value="1"/>
</dbReference>
<dbReference type="Pfam" id="PF05853">
    <property type="entry name" value="BKACE"/>
    <property type="match status" value="1"/>
</dbReference>
<dbReference type="PANTHER" id="PTHR37418">
    <property type="entry name" value="3-KETO-5-AMINOHEXANOATE CLEAVAGE ENZYME-RELATED"/>
    <property type="match status" value="1"/>
</dbReference>
<dbReference type="GO" id="GO:0043720">
    <property type="term" value="F:3-keto-5-aminohexanoate cleavage activity"/>
    <property type="evidence" value="ECO:0007669"/>
    <property type="project" value="InterPro"/>
</dbReference>
<protein>
    <submittedName>
        <fullName evidence="5">3-keto-5-aminohexanoate cleavage protein</fullName>
    </submittedName>
</protein>
<dbReference type="AlphaFoldDB" id="A0A9J7ATE0"/>
<dbReference type="GO" id="GO:0046872">
    <property type="term" value="F:metal ion binding"/>
    <property type="evidence" value="ECO:0007669"/>
    <property type="project" value="UniProtKB-KW"/>
</dbReference>
<evidence type="ECO:0000256" key="2">
    <source>
        <dbReference type="ARBA" id="ARBA00022679"/>
    </source>
</evidence>
<evidence type="ECO:0000256" key="1">
    <source>
        <dbReference type="ARBA" id="ARBA00001947"/>
    </source>
</evidence>
<dbReference type="Gene3D" id="3.20.20.70">
    <property type="entry name" value="Aldolase class I"/>
    <property type="match status" value="1"/>
</dbReference>
<keyword evidence="2" id="KW-0808">Transferase</keyword>
<organism evidence="5 6">
    <name type="scientific">Nisaea acidiphila</name>
    <dbReference type="NCBI Taxonomy" id="1862145"/>
    <lineage>
        <taxon>Bacteria</taxon>
        <taxon>Pseudomonadati</taxon>
        <taxon>Pseudomonadota</taxon>
        <taxon>Alphaproteobacteria</taxon>
        <taxon>Rhodospirillales</taxon>
        <taxon>Thalassobaculaceae</taxon>
        <taxon>Nisaea</taxon>
    </lineage>
</organism>
<evidence type="ECO:0000256" key="4">
    <source>
        <dbReference type="ARBA" id="ARBA00022833"/>
    </source>
</evidence>
<sequence length="294" mass="31233">MSQKTVITCALTGSADTAGKSDAVPVTPKQIADAALEARKAGAAVVHIHVRDPETGKASMDLELYRETVGRIRDSGSDVVINLTTGPGGSFIPGDVEPIAFDAGTNMKTPDVRMQHIADLLPDICTLDVATLNFGERAMVNVPKHLRAMADRAKELGVKPELEVFDSGHVLLAKQLIKEGHLESPALFQLCLGIPWGAPATPESMAFMKSLLPEDAIWSGFGISRTEFPMVAQAAMLGGHTRVGLEDNLYMARGELAKNNGQLVERAVQIIENIGGEVADPSEARAAFKLGSNA</sequence>
<evidence type="ECO:0000256" key="3">
    <source>
        <dbReference type="ARBA" id="ARBA00022723"/>
    </source>
</evidence>
<keyword evidence="6" id="KW-1185">Reference proteome</keyword>
<dbReference type="InterPro" id="IPR013785">
    <property type="entry name" value="Aldolase_TIM"/>
</dbReference>
<proteinExistence type="predicted"/>
<gene>
    <name evidence="5" type="ORF">NUH88_02650</name>
</gene>
<keyword evidence="3" id="KW-0479">Metal-binding</keyword>
<evidence type="ECO:0000313" key="5">
    <source>
        <dbReference type="EMBL" id="UUX50600.1"/>
    </source>
</evidence>
<evidence type="ECO:0000313" key="6">
    <source>
        <dbReference type="Proteomes" id="UP001060336"/>
    </source>
</evidence>
<dbReference type="RefSeq" id="WP_257769794.1">
    <property type="nucleotide sequence ID" value="NZ_CP102480.1"/>
</dbReference>